<proteinExistence type="predicted"/>
<organism evidence="1 2">
    <name type="scientific">Cyphellophora europaea (strain CBS 101466)</name>
    <name type="common">Phialophora europaea</name>
    <dbReference type="NCBI Taxonomy" id="1220924"/>
    <lineage>
        <taxon>Eukaryota</taxon>
        <taxon>Fungi</taxon>
        <taxon>Dikarya</taxon>
        <taxon>Ascomycota</taxon>
        <taxon>Pezizomycotina</taxon>
        <taxon>Eurotiomycetes</taxon>
        <taxon>Chaetothyriomycetidae</taxon>
        <taxon>Chaetothyriales</taxon>
        <taxon>Cyphellophoraceae</taxon>
        <taxon>Cyphellophora</taxon>
    </lineage>
</organism>
<reference evidence="1 2" key="1">
    <citation type="submission" date="2013-03" db="EMBL/GenBank/DDBJ databases">
        <title>The Genome Sequence of Phialophora europaea CBS 101466.</title>
        <authorList>
            <consortium name="The Broad Institute Genomics Platform"/>
            <person name="Cuomo C."/>
            <person name="de Hoog S."/>
            <person name="Gorbushina A."/>
            <person name="Walker B."/>
            <person name="Young S.K."/>
            <person name="Zeng Q."/>
            <person name="Gargeya S."/>
            <person name="Fitzgerald M."/>
            <person name="Haas B."/>
            <person name="Abouelleil A."/>
            <person name="Allen A.W."/>
            <person name="Alvarado L."/>
            <person name="Arachchi H.M."/>
            <person name="Berlin A.M."/>
            <person name="Chapman S.B."/>
            <person name="Gainer-Dewar J."/>
            <person name="Goldberg J."/>
            <person name="Griggs A."/>
            <person name="Gujja S."/>
            <person name="Hansen M."/>
            <person name="Howarth C."/>
            <person name="Imamovic A."/>
            <person name="Ireland A."/>
            <person name="Larimer J."/>
            <person name="McCowan C."/>
            <person name="Murphy C."/>
            <person name="Pearson M."/>
            <person name="Poon T.W."/>
            <person name="Priest M."/>
            <person name="Roberts A."/>
            <person name="Saif S."/>
            <person name="Shea T."/>
            <person name="Sisk P."/>
            <person name="Sykes S."/>
            <person name="Wortman J."/>
            <person name="Nusbaum C."/>
            <person name="Birren B."/>
        </authorList>
    </citation>
    <scope>NUCLEOTIDE SEQUENCE [LARGE SCALE GENOMIC DNA]</scope>
    <source>
        <strain evidence="1 2">CBS 101466</strain>
    </source>
</reference>
<dbReference type="RefSeq" id="XP_008720441.1">
    <property type="nucleotide sequence ID" value="XM_008722219.1"/>
</dbReference>
<dbReference type="OrthoDB" id="4133832at2759"/>
<dbReference type="VEuPathDB" id="FungiDB:HMPREF1541_07896"/>
<sequence>METTSMLLQCPPEVREIIYNYAFEDHPIHVCDVRLKRSIGGPNRPANRRLPGLLHANKQTYQEALPVVARQATLVFSDYLNFAQLASVVPKSFASLVRNISLQGDVVPGHSLGRFPSLEHVNYKQLGNCFFVPAKEKGFAKRVSAASKQEVIDSVLGRSSSLVLIQDALRKRPNHVTLIARATIMSYHEQTSVTFDVNQLRILSHEVLVHYDYDD</sequence>
<dbReference type="InParanoid" id="W2RMH1"/>
<dbReference type="AlphaFoldDB" id="W2RMH1"/>
<evidence type="ECO:0000313" key="2">
    <source>
        <dbReference type="Proteomes" id="UP000030752"/>
    </source>
</evidence>
<accession>W2RMH1</accession>
<protein>
    <submittedName>
        <fullName evidence="1">Uncharacterized protein</fullName>
    </submittedName>
</protein>
<evidence type="ECO:0000313" key="1">
    <source>
        <dbReference type="EMBL" id="ETN36909.1"/>
    </source>
</evidence>
<keyword evidence="2" id="KW-1185">Reference proteome</keyword>
<dbReference type="Proteomes" id="UP000030752">
    <property type="component" value="Unassembled WGS sequence"/>
</dbReference>
<dbReference type="EMBL" id="KB822724">
    <property type="protein sequence ID" value="ETN36909.1"/>
    <property type="molecule type" value="Genomic_DNA"/>
</dbReference>
<dbReference type="GeneID" id="19975235"/>
<dbReference type="HOGENOM" id="CLU_1283211_0_0_1"/>
<gene>
    <name evidence="1" type="ORF">HMPREF1541_07896</name>
</gene>
<name>W2RMH1_CYPE1</name>